<sequence>MANDWMHQTVAQFETALFANGSLEVDGLPGPTLTNEIHPLFAINRWAQGYDQYTKYFYHRMQPALQLASLMITESCTLPWFTHVSFGQRKYDSTGKVHIAPTRHEHKPEGRHETRMRLEKLSRILIIMFIPRKYRKTNDGTSWGITWPHSSFPWFRYFSRSDLPHIPSKYYGPEYGKRDMAIITLNSDFQDFFYDGYQHFTPSMTYRVWFMFASTLVHELAHAYYYWLGRSPSERFHGKEPYWSKHDNDKESELGFSWESVTWGRIPNPINDTIRDCHALVSIKSEAFYYPAGRQKALRSLINHHGVKFTRIPLDELQHGYRSWLPSAAWRGNQWFVADRARPDMNYVSVIHAIPMWWIAHWFSGEEWNKKRRTWRQKNKYSPPPLGPTFMLIYERNTRGQCSLHVAVNQSLDPYLQDIKWQTAEMGLYDCEH</sequence>
<evidence type="ECO:0000313" key="2">
    <source>
        <dbReference type="Proteomes" id="UP000800200"/>
    </source>
</evidence>
<evidence type="ECO:0000313" key="1">
    <source>
        <dbReference type="EMBL" id="KAF2185593.1"/>
    </source>
</evidence>
<name>A0A6A6E325_9PEZI</name>
<dbReference type="Proteomes" id="UP000800200">
    <property type="component" value="Unassembled WGS sequence"/>
</dbReference>
<keyword evidence="2" id="KW-1185">Reference proteome</keyword>
<protein>
    <submittedName>
        <fullName evidence="1">Uncharacterized protein</fullName>
    </submittedName>
</protein>
<organism evidence="1 2">
    <name type="scientific">Zopfia rhizophila CBS 207.26</name>
    <dbReference type="NCBI Taxonomy" id="1314779"/>
    <lineage>
        <taxon>Eukaryota</taxon>
        <taxon>Fungi</taxon>
        <taxon>Dikarya</taxon>
        <taxon>Ascomycota</taxon>
        <taxon>Pezizomycotina</taxon>
        <taxon>Dothideomycetes</taxon>
        <taxon>Dothideomycetes incertae sedis</taxon>
        <taxon>Zopfiaceae</taxon>
        <taxon>Zopfia</taxon>
    </lineage>
</organism>
<dbReference type="EMBL" id="ML994633">
    <property type="protein sequence ID" value="KAF2185593.1"/>
    <property type="molecule type" value="Genomic_DNA"/>
</dbReference>
<gene>
    <name evidence="1" type="ORF">K469DRAFT_687915</name>
</gene>
<dbReference type="OrthoDB" id="10254945at2759"/>
<accession>A0A6A6E325</accession>
<dbReference type="AlphaFoldDB" id="A0A6A6E325"/>
<proteinExistence type="predicted"/>
<reference evidence="1" key="1">
    <citation type="journal article" date="2020" name="Stud. Mycol.">
        <title>101 Dothideomycetes genomes: a test case for predicting lifestyles and emergence of pathogens.</title>
        <authorList>
            <person name="Haridas S."/>
            <person name="Albert R."/>
            <person name="Binder M."/>
            <person name="Bloem J."/>
            <person name="Labutti K."/>
            <person name="Salamov A."/>
            <person name="Andreopoulos B."/>
            <person name="Baker S."/>
            <person name="Barry K."/>
            <person name="Bills G."/>
            <person name="Bluhm B."/>
            <person name="Cannon C."/>
            <person name="Castanera R."/>
            <person name="Culley D."/>
            <person name="Daum C."/>
            <person name="Ezra D."/>
            <person name="Gonzalez J."/>
            <person name="Henrissat B."/>
            <person name="Kuo A."/>
            <person name="Liang C."/>
            <person name="Lipzen A."/>
            <person name="Lutzoni F."/>
            <person name="Magnuson J."/>
            <person name="Mondo S."/>
            <person name="Nolan M."/>
            <person name="Ohm R."/>
            <person name="Pangilinan J."/>
            <person name="Park H.-J."/>
            <person name="Ramirez L."/>
            <person name="Alfaro M."/>
            <person name="Sun H."/>
            <person name="Tritt A."/>
            <person name="Yoshinaga Y."/>
            <person name="Zwiers L.-H."/>
            <person name="Turgeon B."/>
            <person name="Goodwin S."/>
            <person name="Spatafora J."/>
            <person name="Crous P."/>
            <person name="Grigoriev I."/>
        </authorList>
    </citation>
    <scope>NUCLEOTIDE SEQUENCE</scope>
    <source>
        <strain evidence="1">CBS 207.26</strain>
    </source>
</reference>